<sequence>MSEQPMTSNVFKEIFVFQNYFNKMIETIISYGFKILIAFFIWYCLRIFINKLSKLFLKTLAKSKLETKLDSTIFNFLKSFFKVMVDMVLILIILPYLGVSTTSIFAIFGSLSIAIGLAAQGILSNFVSGLIVLNSNFFKIGDYIKCDDVEGQVDDVQIFFTTLKTVDGKVVKLPNSKFTNIAVINFSANPKRRVAFDFQVPYDTDISLLKDKIEKLAFSFNKEQYGIENPSVVVESYTPYYIIMQVRCFVNTEFFWDFQYFIAENIKGVLDDMGIKYPIHIVDFTKLY</sequence>
<dbReference type="OrthoDB" id="9809206at2"/>
<gene>
    <name evidence="11" type="ORF">DB313_02360</name>
</gene>
<comment type="subcellular location">
    <subcellularLocation>
        <location evidence="1">Cell membrane</location>
        <topology evidence="1">Multi-pass membrane protein</topology>
    </subcellularLocation>
</comment>
<reference evidence="11 12" key="1">
    <citation type="journal article" date="2018" name="Infect. Genet. Evol.">
        <title>Genome-wide analysis of Borrelia turcica and 'Candidatus Borrelia tachyglossi' shows relapsing fever-like genomes with unique genomic links to Lyme disease Borrelia.</title>
        <authorList>
            <person name="Gofton A.W."/>
            <person name="Margos G."/>
            <person name="Fingerle V."/>
            <person name="Hepner S."/>
            <person name="Loh S.M."/>
            <person name="Ryan U."/>
            <person name="Irwin P."/>
            <person name="Oskam C.L."/>
        </authorList>
    </citation>
    <scope>NUCLEOTIDE SEQUENCE [LARGE SCALE GENOMIC DNA]</scope>
    <source>
        <strain evidence="11 12">IST7</strain>
    </source>
</reference>
<dbReference type="InterPro" id="IPR049278">
    <property type="entry name" value="MS_channel_C"/>
</dbReference>
<feature type="domain" description="Mechanosensitive ion channel MscS" evidence="8">
    <location>
        <begin position="122"/>
        <end position="187"/>
    </location>
</feature>
<dbReference type="Proteomes" id="UP000275571">
    <property type="component" value="Chromosome"/>
</dbReference>
<dbReference type="InterPro" id="IPR010920">
    <property type="entry name" value="LSM_dom_sf"/>
</dbReference>
<dbReference type="InterPro" id="IPR045275">
    <property type="entry name" value="MscS_archaea/bacteria_type"/>
</dbReference>
<keyword evidence="12" id="KW-1185">Reference proteome</keyword>
<evidence type="ECO:0000259" key="9">
    <source>
        <dbReference type="Pfam" id="PF21082"/>
    </source>
</evidence>
<evidence type="ECO:0000259" key="8">
    <source>
        <dbReference type="Pfam" id="PF00924"/>
    </source>
</evidence>
<evidence type="ECO:0000313" key="11">
    <source>
        <dbReference type="EMBL" id="AYE36324.1"/>
    </source>
</evidence>
<evidence type="ECO:0000256" key="7">
    <source>
        <dbReference type="SAM" id="Phobius"/>
    </source>
</evidence>
<dbReference type="Pfam" id="PF21082">
    <property type="entry name" value="MS_channel_3rd"/>
    <property type="match status" value="1"/>
</dbReference>
<comment type="similarity">
    <text evidence="2">Belongs to the MscS (TC 1.A.23) family.</text>
</comment>
<name>A0A386PKU9_9SPIR</name>
<keyword evidence="6 7" id="KW-0472">Membrane</keyword>
<dbReference type="GO" id="GO:0005886">
    <property type="term" value="C:plasma membrane"/>
    <property type="evidence" value="ECO:0007669"/>
    <property type="project" value="UniProtKB-SubCell"/>
</dbReference>
<evidence type="ECO:0000256" key="4">
    <source>
        <dbReference type="ARBA" id="ARBA00022692"/>
    </source>
</evidence>
<dbReference type="SUPFAM" id="SSF50182">
    <property type="entry name" value="Sm-like ribonucleoproteins"/>
    <property type="match status" value="1"/>
</dbReference>
<keyword evidence="3" id="KW-1003">Cell membrane</keyword>
<evidence type="ECO:0000256" key="3">
    <source>
        <dbReference type="ARBA" id="ARBA00022475"/>
    </source>
</evidence>
<dbReference type="InterPro" id="IPR011014">
    <property type="entry name" value="MscS_channel_TM-2"/>
</dbReference>
<accession>A0A386PKU9</accession>
<keyword evidence="5 7" id="KW-1133">Transmembrane helix</keyword>
<proteinExistence type="inferred from homology"/>
<dbReference type="SUPFAM" id="SSF82861">
    <property type="entry name" value="Mechanosensitive channel protein MscS (YggB), transmembrane region"/>
    <property type="match status" value="1"/>
</dbReference>
<dbReference type="AlphaFoldDB" id="A0A386PKU9"/>
<dbReference type="Gene3D" id="3.30.70.100">
    <property type="match status" value="1"/>
</dbReference>
<dbReference type="GO" id="GO:0008381">
    <property type="term" value="F:mechanosensitive monoatomic ion channel activity"/>
    <property type="evidence" value="ECO:0007669"/>
    <property type="project" value="InterPro"/>
</dbReference>
<feature type="transmembrane region" description="Helical" evidence="7">
    <location>
        <begin position="80"/>
        <end position="98"/>
    </location>
</feature>
<evidence type="ECO:0000256" key="5">
    <source>
        <dbReference type="ARBA" id="ARBA00022989"/>
    </source>
</evidence>
<dbReference type="SUPFAM" id="SSF82689">
    <property type="entry name" value="Mechanosensitive channel protein MscS (YggB), C-terminal domain"/>
    <property type="match status" value="1"/>
</dbReference>
<evidence type="ECO:0000259" key="10">
    <source>
        <dbReference type="Pfam" id="PF21088"/>
    </source>
</evidence>
<feature type="transmembrane region" description="Helical" evidence="7">
    <location>
        <begin position="104"/>
        <end position="133"/>
    </location>
</feature>
<dbReference type="PANTHER" id="PTHR30221:SF1">
    <property type="entry name" value="SMALL-CONDUCTANCE MECHANOSENSITIVE CHANNEL"/>
    <property type="match status" value="1"/>
</dbReference>
<protein>
    <submittedName>
        <fullName evidence="11">Mechanosensitive ion channel family protein</fullName>
    </submittedName>
</protein>
<dbReference type="EMBL" id="CP028884">
    <property type="protein sequence ID" value="AYE36324.1"/>
    <property type="molecule type" value="Genomic_DNA"/>
</dbReference>
<dbReference type="Pfam" id="PF21088">
    <property type="entry name" value="MS_channel_1st"/>
    <property type="match status" value="1"/>
</dbReference>
<organism evidence="11 12">
    <name type="scientific">Borrelia turcica IST7</name>
    <dbReference type="NCBI Taxonomy" id="1104446"/>
    <lineage>
        <taxon>Bacteria</taxon>
        <taxon>Pseudomonadati</taxon>
        <taxon>Spirochaetota</taxon>
        <taxon>Spirochaetia</taxon>
        <taxon>Spirochaetales</taxon>
        <taxon>Borreliaceae</taxon>
        <taxon>Borrelia</taxon>
    </lineage>
</organism>
<dbReference type="InterPro" id="IPR049142">
    <property type="entry name" value="MS_channel_1st"/>
</dbReference>
<dbReference type="KEGG" id="btur:DB313_02360"/>
<feature type="domain" description="Mechanosensitive ion channel transmembrane helices 2/3" evidence="10">
    <location>
        <begin position="81"/>
        <end position="120"/>
    </location>
</feature>
<dbReference type="InterPro" id="IPR023408">
    <property type="entry name" value="MscS_beta-dom_sf"/>
</dbReference>
<dbReference type="PANTHER" id="PTHR30221">
    <property type="entry name" value="SMALL-CONDUCTANCE MECHANOSENSITIVE CHANNEL"/>
    <property type="match status" value="1"/>
</dbReference>
<evidence type="ECO:0000256" key="1">
    <source>
        <dbReference type="ARBA" id="ARBA00004651"/>
    </source>
</evidence>
<feature type="transmembrane region" description="Helical" evidence="7">
    <location>
        <begin position="28"/>
        <end position="49"/>
    </location>
</feature>
<dbReference type="Gene3D" id="1.10.287.1260">
    <property type="match status" value="1"/>
</dbReference>
<dbReference type="RefSeq" id="WP_120104247.1">
    <property type="nucleotide sequence ID" value="NZ_CP028884.1"/>
</dbReference>
<dbReference type="Pfam" id="PF00924">
    <property type="entry name" value="MS_channel_2nd"/>
    <property type="match status" value="1"/>
</dbReference>
<dbReference type="Gene3D" id="2.30.30.60">
    <property type="match status" value="1"/>
</dbReference>
<evidence type="ECO:0000256" key="2">
    <source>
        <dbReference type="ARBA" id="ARBA00008017"/>
    </source>
</evidence>
<dbReference type="InterPro" id="IPR006685">
    <property type="entry name" value="MscS_channel_2nd"/>
</dbReference>
<keyword evidence="4 7" id="KW-0812">Transmembrane</keyword>
<dbReference type="InterPro" id="IPR011066">
    <property type="entry name" value="MscS_channel_C_sf"/>
</dbReference>
<feature type="domain" description="Mechanosensitive ion channel MscS C-terminal" evidence="9">
    <location>
        <begin position="194"/>
        <end position="276"/>
    </location>
</feature>
<evidence type="ECO:0000256" key="6">
    <source>
        <dbReference type="ARBA" id="ARBA00023136"/>
    </source>
</evidence>
<evidence type="ECO:0000313" key="12">
    <source>
        <dbReference type="Proteomes" id="UP000275571"/>
    </source>
</evidence>